<feature type="transmembrane region" description="Helical" evidence="10">
    <location>
        <begin position="607"/>
        <end position="632"/>
    </location>
</feature>
<feature type="domain" description="Cyclic nucleotide-binding" evidence="11">
    <location>
        <begin position="1483"/>
        <end position="1601"/>
    </location>
</feature>
<evidence type="ECO:0000256" key="6">
    <source>
        <dbReference type="ARBA" id="ARBA00023136"/>
    </source>
</evidence>
<dbReference type="SUPFAM" id="SSF81324">
    <property type="entry name" value="Voltage-gated potassium channels"/>
    <property type="match status" value="4"/>
</dbReference>
<feature type="transmembrane region" description="Helical" evidence="10">
    <location>
        <begin position="1822"/>
        <end position="1844"/>
    </location>
</feature>
<feature type="transmembrane region" description="Helical" evidence="10">
    <location>
        <begin position="1381"/>
        <end position="1405"/>
    </location>
</feature>
<dbReference type="Proteomes" id="UP001159405">
    <property type="component" value="Unassembled WGS sequence"/>
</dbReference>
<dbReference type="PROSITE" id="PS50042">
    <property type="entry name" value="CNMP_BINDING_3"/>
    <property type="match status" value="4"/>
</dbReference>
<feature type="transmembrane region" description="Helical" evidence="10">
    <location>
        <begin position="1188"/>
        <end position="1206"/>
    </location>
</feature>
<dbReference type="InterPro" id="IPR003938">
    <property type="entry name" value="K_chnl_volt-dep_EAG/ELK/ERG"/>
</dbReference>
<gene>
    <name evidence="12" type="ORF">PLOB_00009374</name>
</gene>
<feature type="transmembrane region" description="Helical" evidence="10">
    <location>
        <begin position="1711"/>
        <end position="1730"/>
    </location>
</feature>
<keyword evidence="7" id="KW-1071">Ligand-gated ion channel</keyword>
<keyword evidence="4 10" id="KW-1133">Transmembrane helix</keyword>
<feature type="region of interest" description="Disordered" evidence="9">
    <location>
        <begin position="1615"/>
        <end position="1645"/>
    </location>
</feature>
<evidence type="ECO:0000256" key="1">
    <source>
        <dbReference type="ARBA" id="ARBA00004141"/>
    </source>
</evidence>
<dbReference type="EMBL" id="CALNXK010000146">
    <property type="protein sequence ID" value="CAH3168739.1"/>
    <property type="molecule type" value="Genomic_DNA"/>
</dbReference>
<dbReference type="InterPro" id="IPR014710">
    <property type="entry name" value="RmlC-like_jellyroll"/>
</dbReference>
<keyword evidence="6 10" id="KW-0472">Membrane</keyword>
<organism evidence="12 13">
    <name type="scientific">Porites lobata</name>
    <dbReference type="NCBI Taxonomy" id="104759"/>
    <lineage>
        <taxon>Eukaryota</taxon>
        <taxon>Metazoa</taxon>
        <taxon>Cnidaria</taxon>
        <taxon>Anthozoa</taxon>
        <taxon>Hexacorallia</taxon>
        <taxon>Scleractinia</taxon>
        <taxon>Fungiina</taxon>
        <taxon>Poritidae</taxon>
        <taxon>Porites</taxon>
    </lineage>
</organism>
<feature type="compositionally biased region" description="Basic and acidic residues" evidence="9">
    <location>
        <begin position="1615"/>
        <end position="1634"/>
    </location>
</feature>
<dbReference type="PROSITE" id="PS00888">
    <property type="entry name" value="CNMP_BINDING_1"/>
    <property type="match status" value="2"/>
</dbReference>
<dbReference type="PROSITE" id="PS00889">
    <property type="entry name" value="CNMP_BINDING_2"/>
    <property type="match status" value="2"/>
</dbReference>
<evidence type="ECO:0000256" key="5">
    <source>
        <dbReference type="ARBA" id="ARBA00023065"/>
    </source>
</evidence>
<feature type="region of interest" description="Disordered" evidence="9">
    <location>
        <begin position="1074"/>
        <end position="1112"/>
    </location>
</feature>
<evidence type="ECO:0000313" key="13">
    <source>
        <dbReference type="Proteomes" id="UP001159405"/>
    </source>
</evidence>
<dbReference type="PANTHER" id="PTHR45638:SF19">
    <property type="entry name" value="CYCLIC NUCLEOTIDE-BINDING DOMAIN-CONTAINING PROTEIN"/>
    <property type="match status" value="1"/>
</dbReference>
<reference evidence="12 13" key="1">
    <citation type="submission" date="2022-05" db="EMBL/GenBank/DDBJ databases">
        <authorList>
            <consortium name="Genoscope - CEA"/>
            <person name="William W."/>
        </authorList>
    </citation>
    <scope>NUCLEOTIDE SEQUENCE [LARGE SCALE GENOMIC DNA]</scope>
</reference>
<feature type="transmembrane region" description="Helical" evidence="10">
    <location>
        <begin position="73"/>
        <end position="94"/>
    </location>
</feature>
<evidence type="ECO:0000256" key="9">
    <source>
        <dbReference type="SAM" id="MobiDB-lite"/>
    </source>
</evidence>
<feature type="transmembrane region" description="Helical" evidence="10">
    <location>
        <begin position="1300"/>
        <end position="1318"/>
    </location>
</feature>
<name>A0ABN8QQ83_9CNID</name>
<dbReference type="PANTHER" id="PTHR45638">
    <property type="entry name" value="CYCLIC NUCLEOTIDE-GATED CATION CHANNEL SUBUNIT A"/>
    <property type="match status" value="1"/>
</dbReference>
<feature type="transmembrane region" description="Helical" evidence="10">
    <location>
        <begin position="1156"/>
        <end position="1176"/>
    </location>
</feature>
<feature type="transmembrane region" description="Helical" evidence="10">
    <location>
        <begin position="115"/>
        <end position="133"/>
    </location>
</feature>
<evidence type="ECO:0000256" key="4">
    <source>
        <dbReference type="ARBA" id="ARBA00022989"/>
    </source>
</evidence>
<feature type="transmembrane region" description="Helical" evidence="10">
    <location>
        <begin position="259"/>
        <end position="284"/>
    </location>
</feature>
<dbReference type="InterPro" id="IPR000595">
    <property type="entry name" value="cNMP-bd_dom"/>
</dbReference>
<keyword evidence="13" id="KW-1185">Reference proteome</keyword>
<feature type="transmembrane region" description="Helical" evidence="10">
    <location>
        <begin position="1687"/>
        <end position="1705"/>
    </location>
</feature>
<protein>
    <recommendedName>
        <fullName evidence="11">Cyclic nucleotide-binding domain-containing protein</fullName>
    </recommendedName>
</protein>
<accession>A0ABN8QQ83</accession>
<feature type="domain" description="Cyclic nucleotide-binding" evidence="11">
    <location>
        <begin position="363"/>
        <end position="543"/>
    </location>
</feature>
<dbReference type="SMART" id="SM00100">
    <property type="entry name" value="cNMP"/>
    <property type="match status" value="4"/>
</dbReference>
<dbReference type="Pfam" id="PF00520">
    <property type="entry name" value="Ion_trans"/>
    <property type="match status" value="4"/>
</dbReference>
<dbReference type="InterPro" id="IPR018488">
    <property type="entry name" value="cNMP-bd_CS"/>
</dbReference>
<evidence type="ECO:0000256" key="8">
    <source>
        <dbReference type="ARBA" id="ARBA00023303"/>
    </source>
</evidence>
<dbReference type="Pfam" id="PF00027">
    <property type="entry name" value="cNMP_binding"/>
    <property type="match status" value="4"/>
</dbReference>
<feature type="transmembrane region" description="Helical" evidence="10">
    <location>
        <begin position="749"/>
        <end position="771"/>
    </location>
</feature>
<feature type="transmembrane region" description="Helical" evidence="10">
    <location>
        <begin position="1896"/>
        <end position="1917"/>
    </location>
</feature>
<dbReference type="Gene3D" id="2.60.120.10">
    <property type="entry name" value="Jelly Rolls"/>
    <property type="match status" value="4"/>
</dbReference>
<feature type="domain" description="Cyclic nucleotide-binding" evidence="11">
    <location>
        <begin position="929"/>
        <end position="1046"/>
    </location>
</feature>
<evidence type="ECO:0000259" key="11">
    <source>
        <dbReference type="PROSITE" id="PS50042"/>
    </source>
</evidence>
<keyword evidence="5" id="KW-0406">Ion transport</keyword>
<keyword evidence="3 10" id="KW-0812">Transmembrane</keyword>
<feature type="transmembrane region" description="Helical" evidence="10">
    <location>
        <begin position="681"/>
        <end position="699"/>
    </location>
</feature>
<feature type="compositionally biased region" description="Low complexity" evidence="9">
    <location>
        <begin position="1074"/>
        <end position="1094"/>
    </location>
</feature>
<keyword evidence="8" id="KW-0407">Ion channel</keyword>
<dbReference type="CDD" id="cd00038">
    <property type="entry name" value="CAP_ED"/>
    <property type="match status" value="4"/>
</dbReference>
<dbReference type="SUPFAM" id="SSF51206">
    <property type="entry name" value="cAMP-binding domain-like"/>
    <property type="match status" value="4"/>
</dbReference>
<feature type="transmembrane region" description="Helical" evidence="10">
    <location>
        <begin position="638"/>
        <end position="660"/>
    </location>
</feature>
<evidence type="ECO:0000256" key="7">
    <source>
        <dbReference type="ARBA" id="ARBA00023286"/>
    </source>
</evidence>
<comment type="caution">
    <text evidence="12">The sequence shown here is derived from an EMBL/GenBank/DDBJ whole genome shotgun (WGS) entry which is preliminary data.</text>
</comment>
<feature type="transmembrane region" description="Helical" evidence="10">
    <location>
        <begin position="823"/>
        <end position="848"/>
    </location>
</feature>
<dbReference type="InterPro" id="IPR050866">
    <property type="entry name" value="CNG_cation_channel"/>
</dbReference>
<evidence type="ECO:0000256" key="10">
    <source>
        <dbReference type="SAM" id="Phobius"/>
    </source>
</evidence>
<dbReference type="PRINTS" id="PR01463">
    <property type="entry name" value="EAGCHANLFMLY"/>
</dbReference>
<proteinExistence type="predicted"/>
<evidence type="ECO:0000256" key="2">
    <source>
        <dbReference type="ARBA" id="ARBA00022448"/>
    </source>
</evidence>
<evidence type="ECO:0000256" key="3">
    <source>
        <dbReference type="ARBA" id="ARBA00022692"/>
    </source>
</evidence>
<feature type="domain" description="Cyclic nucleotide-binding" evidence="11">
    <location>
        <begin position="1999"/>
        <end position="2100"/>
    </location>
</feature>
<dbReference type="Gene3D" id="1.10.287.70">
    <property type="match status" value="4"/>
</dbReference>
<comment type="subcellular location">
    <subcellularLocation>
        <location evidence="1">Membrane</location>
        <topology evidence="1">Multi-pass membrane protein</topology>
    </subcellularLocation>
</comment>
<sequence length="2125" mass="242393">MSSNWDQPVQVTFRGVSLANEELSFKKASFVINPRSDIYRYWETFSSVCIFVTCLIVPFQASFNSEFATLWAFAYIFDVLFFLDVVLRFCVGYFSKGNLITDKSFIRKRYLRGKFLLDLPSIIPLDFLVFGVGKHLRWHHTLSLLRLNRILRVYRLLSFFGSRENELGTNTSLIRAIKYATIGTITVHLMSCVWYSLACPNIGAADTSCDPNSWAMKLNTGIELVGVWKKYVLSLYWATATATSTGYGDLHAVTEEEKWFSVCAMLVGIGLFFGFILGGMASMLTNLDSQRARYIHHLNVIKDHMNDMKISSSIRSRVMAYYEYLWTHNRGVSGVGMFDDLPLTFQAELSLMINKKVLEKAPLFNGLNPGFKRMLSLVIRPVFYMPNQIIASKGDIGHHMFYIHRGRAEEDRPVIERSMLHRVDSAKETEITSLETISNNLKFCLVPFALSRLTLLCLKRNLLCCVLHFFPKILCEDDDEVLVTLKEGKLFGEVSMVYNLPRSASVRAATPCVIFLLDRADLNKVLKHYPEVAEQLYLAVEHRCDINNLQVGSDQNVYLDMENEQAEEWLRQNVGYKEQAEPRSLLWKLSHYVIKPESLFALMWERIVLVVLITICFVYTFVASFSISLHAIGYGETIGSQVLLVITYLLDFVLLADYLLRFNIASETTTELKEIRKSYKWSLFFWIDLLAILPIEVFAPSETDFHNRWHYFAFLRLNRLIKAIRIPRFFTNLENSLSYSIGKVRALKFTIYIILITHISGCVWFLDACYGKECHDGSWAQHIGRSGTKAGLTDYIASLYWAAATMSSTGYGDIHAYNTESQLIATVVMLVGLLLYGYCLSSIAATLANSAAPKVEFFAKMAAVQQFMTEQNLSRSLMVRTQSYLSMLWRVHRGEAIPGGKRLIEDMPLTLQQDVTYEESKNVLERVPIFMEIDAGFLRQLSLKTTSYLFSPDDYIVYAGDMGREMYCVRRGLVEVIGDDDITVVATLGPGAYFGEIGLIFGENRLATVKARTFCEILMLTKQDLDDVLANFPIVARQIYDAGINNEHLRDVRKAALESTKAAVRRLSVKCAQKSKSSRFSQKSKTSQKSQSFQESKKSKKKGGRVSPEMGTVPAGLMSVVQDLKEDINKPHRELHPIARVFSFLLMRRVILPDGLYFRVWQGVILAIAGILPFTLTLQAAFLHTSTALWIMNYCFDFICLVDMYIKFHLAFYNENNVLVTHPLYTARNYLRTNFSLDLLFSFPTDIIVLAIWPDNLGVLRILALARLNRCFYIYKVHQFFHFMADSIGKNTNLIGQLKFALYMAAFTHCIACGWFLLACKGLENGSHSCQADSWAEVGNRGLGNEAVGFQYVTSLYWAAATSASVGYGDIHAHTMTEMTFALFCMIIGIVFYGYIIASVAAGLANADAQRARYQERLDAIKSFLQEQGISESLTSRIVSYYEYLWLRNKGVDASSLFEGLPLSLQADISLSLYKDLIERVPLFEGTEIGFLKMLSMKVKPVYFLSKEYVVRKGDIGQEMYFIHRGTVEVVSEHDEPIVFDTMGEGRFFGEISVVFSCPRTASIRAQTNCDVFVLTKKDLDEVLTHYPQIRKKILETAEERQRMVAERAKAFAKKKEEDKKREEENKLKEKEEGTDQETLTIEEPAEPTPTFQQRLLTSLKAFKARLADLFIHFVILPDSKLRLIKYINCLFVFATTLTITYMAAFQDHPWYLFAFNYLCELSFYVEIYLNFHMAYRNNIGEVISDGKTLLTNYVKGKFLLDVLASFPIDLFALAAPSNKRLLVLSYLRLLHLLRLVRMQQFFSELAQRLNIDVFKMRMSKFFFQLVIVIHVFACAWYCLACPLNECYREENWVKHQDLLDAPALTRYCTAVYWVVATMTSTGYGDIHGDNSYEMVLASFVMVFGKLLFGFILGNIASTLANAEVRRVKYEEKLGAIQAHMSDQHIPGTLQSRVMNFYEFIWNKNKGVDHSTLFYDMPICMNGELCLGMVKEIICSVPLFENTDLAFIRLLCTKVKPAHFHASEYIVRKGDIGQEMFIIRKGLVEVVTDEDPPEIIETLEKGDFYGESSLVYASPHKLSVRAVTHVDMLVLTKVDLDSVLAHYDDVAIQVKEVAERLYPTPSKTK</sequence>
<dbReference type="Gene3D" id="1.10.287.630">
    <property type="entry name" value="Helix hairpin bin"/>
    <property type="match status" value="4"/>
</dbReference>
<dbReference type="InterPro" id="IPR018490">
    <property type="entry name" value="cNMP-bd_dom_sf"/>
</dbReference>
<feature type="transmembrane region" description="Helical" evidence="10">
    <location>
        <begin position="41"/>
        <end position="61"/>
    </location>
</feature>
<keyword evidence="2" id="KW-0813">Transport</keyword>
<evidence type="ECO:0000313" key="12">
    <source>
        <dbReference type="EMBL" id="CAH3168739.1"/>
    </source>
</evidence>
<dbReference type="InterPro" id="IPR005821">
    <property type="entry name" value="Ion_trans_dom"/>
</dbReference>